<organism evidence="1">
    <name type="scientific">Absidia glauca</name>
    <name type="common">Pin mould</name>
    <dbReference type="NCBI Taxonomy" id="4829"/>
    <lineage>
        <taxon>Eukaryota</taxon>
        <taxon>Fungi</taxon>
        <taxon>Fungi incertae sedis</taxon>
        <taxon>Mucoromycota</taxon>
        <taxon>Mucoromycotina</taxon>
        <taxon>Mucoromycetes</taxon>
        <taxon>Mucorales</taxon>
        <taxon>Cunninghamellaceae</taxon>
        <taxon>Absidia</taxon>
    </lineage>
</organism>
<evidence type="ECO:0000313" key="1">
    <source>
        <dbReference type="EMBL" id="SAM09097.1"/>
    </source>
</evidence>
<dbReference type="Proteomes" id="UP000078561">
    <property type="component" value="Unassembled WGS sequence"/>
</dbReference>
<sequence length="95" mass="10765">MLSSLAQPIHVYTRPHGQGTVQHLHPESSPCFNLQSRHIGSIETKDTLVRLSFYRSRDCQGAAIHRAIPICPHPNTLMIRARSVRIKQLRPTGLY</sequence>
<reference evidence="1" key="1">
    <citation type="submission" date="2016-04" db="EMBL/GenBank/DDBJ databases">
        <authorList>
            <person name="Evans L.H."/>
            <person name="Alamgir A."/>
            <person name="Owens N."/>
            <person name="Weber N.D."/>
            <person name="Virtaneva K."/>
            <person name="Barbian K."/>
            <person name="Babar A."/>
            <person name="Rosenke K."/>
        </authorList>
    </citation>
    <scope>NUCLEOTIDE SEQUENCE [LARGE SCALE GENOMIC DNA]</scope>
    <source>
        <strain evidence="1">CBS 101.48</strain>
    </source>
</reference>
<evidence type="ECO:0000313" key="2">
    <source>
        <dbReference type="Proteomes" id="UP000078561"/>
    </source>
</evidence>
<dbReference type="AlphaFoldDB" id="A0A163K762"/>
<dbReference type="OrthoDB" id="2265046at2759"/>
<protein>
    <submittedName>
        <fullName evidence="1">Uncharacterized protein</fullName>
    </submittedName>
</protein>
<proteinExistence type="predicted"/>
<name>A0A163K762_ABSGL</name>
<accession>A0A163K762</accession>
<gene>
    <name evidence="1" type="primary">ABSGL_14771.1 scaffold 14966</name>
</gene>
<dbReference type="InParanoid" id="A0A163K762"/>
<dbReference type="EMBL" id="LT554985">
    <property type="protein sequence ID" value="SAM09097.1"/>
    <property type="molecule type" value="Genomic_DNA"/>
</dbReference>
<keyword evidence="2" id="KW-1185">Reference proteome</keyword>